<protein>
    <recommendedName>
        <fullName evidence="3">Reverse transcriptase domain-containing protein</fullName>
    </recommendedName>
</protein>
<name>A0AAN7MUF2_MYCAM</name>
<keyword evidence="2" id="KW-1185">Reference proteome</keyword>
<dbReference type="EMBL" id="JAUNZN010000012">
    <property type="protein sequence ID" value="KAK4813672.1"/>
    <property type="molecule type" value="Genomic_DNA"/>
</dbReference>
<dbReference type="Proteomes" id="UP001333110">
    <property type="component" value="Unassembled WGS sequence"/>
</dbReference>
<reference evidence="1 2" key="1">
    <citation type="journal article" date="2023" name="J. Hered.">
        <title>Chromosome-level genome of the wood stork (Mycteria americana) provides insight into avian chromosome evolution.</title>
        <authorList>
            <person name="Flamio R. Jr."/>
            <person name="Ramstad K.M."/>
        </authorList>
    </citation>
    <scope>NUCLEOTIDE SEQUENCE [LARGE SCALE GENOMIC DNA]</scope>
    <source>
        <strain evidence="1">JAX WOST 10</strain>
    </source>
</reference>
<organism evidence="1 2">
    <name type="scientific">Mycteria americana</name>
    <name type="common">Wood stork</name>
    <dbReference type="NCBI Taxonomy" id="33587"/>
    <lineage>
        <taxon>Eukaryota</taxon>
        <taxon>Metazoa</taxon>
        <taxon>Chordata</taxon>
        <taxon>Craniata</taxon>
        <taxon>Vertebrata</taxon>
        <taxon>Euteleostomi</taxon>
        <taxon>Archelosauria</taxon>
        <taxon>Archosauria</taxon>
        <taxon>Dinosauria</taxon>
        <taxon>Saurischia</taxon>
        <taxon>Theropoda</taxon>
        <taxon>Coelurosauria</taxon>
        <taxon>Aves</taxon>
        <taxon>Neognathae</taxon>
        <taxon>Neoaves</taxon>
        <taxon>Aequornithes</taxon>
        <taxon>Ciconiiformes</taxon>
        <taxon>Ciconiidae</taxon>
        <taxon>Mycteria</taxon>
    </lineage>
</organism>
<sequence length="347" mass="40190">MLIAQVANGLCSYTEIKAGSAKPNFSVLIYVDERKAVDVIYLDFSKAFDTVFHSILLGKLAAYGLGGCTLRWGIECTLSKFADDTKLGRSIDLLEGRKALQRDLDRLDQWAEVNCMRFHKAKCQVLHLGHSNPMQRYRLGEEWLESCLAEKDLGMLVNSWLNMSQRCDQVVKKANSILACIRNSVARRTREVIVPLYSALVRPHLDYCLQFWAPQYKKDIEVLEHVQRRATKLVKGLEHKSDEERLRELGLFSLEKRRLRGDLMALYNYLKGGCREMGVSLFSQVTSDRTRGNGLKLRQEKFRLDIQKNFFTERVVKHWNRLPREVVESPYLEEFKKHVDEALQDMV</sequence>
<dbReference type="PANTHER" id="PTHR33332">
    <property type="entry name" value="REVERSE TRANSCRIPTASE DOMAIN-CONTAINING PROTEIN"/>
    <property type="match status" value="1"/>
</dbReference>
<comment type="caution">
    <text evidence="1">The sequence shown here is derived from an EMBL/GenBank/DDBJ whole genome shotgun (WGS) entry which is preliminary data.</text>
</comment>
<accession>A0AAN7MUF2</accession>
<proteinExistence type="predicted"/>
<evidence type="ECO:0000313" key="1">
    <source>
        <dbReference type="EMBL" id="KAK4813672.1"/>
    </source>
</evidence>
<dbReference type="PRINTS" id="PR01345">
    <property type="entry name" value="CERVTRCPTASE"/>
</dbReference>
<dbReference type="AlphaFoldDB" id="A0AAN7MUF2"/>
<evidence type="ECO:0000313" key="2">
    <source>
        <dbReference type="Proteomes" id="UP001333110"/>
    </source>
</evidence>
<gene>
    <name evidence="1" type="ORF">QYF61_017639</name>
</gene>
<evidence type="ECO:0008006" key="3">
    <source>
        <dbReference type="Google" id="ProtNLM"/>
    </source>
</evidence>